<dbReference type="SMART" id="SM00827">
    <property type="entry name" value="PKS_AT"/>
    <property type="match status" value="1"/>
</dbReference>
<dbReference type="SUPFAM" id="SSF52151">
    <property type="entry name" value="FabD/lysophospholipase-like"/>
    <property type="match status" value="1"/>
</dbReference>
<dbReference type="GO" id="GO:0006633">
    <property type="term" value="P:fatty acid biosynthetic process"/>
    <property type="evidence" value="ECO:0007669"/>
    <property type="project" value="TreeGrafter"/>
</dbReference>
<dbReference type="InterPro" id="IPR057326">
    <property type="entry name" value="KR_dom"/>
</dbReference>
<evidence type="ECO:0000256" key="1">
    <source>
        <dbReference type="ARBA" id="ARBA00022450"/>
    </source>
</evidence>
<dbReference type="EMBL" id="CAMXCT020002360">
    <property type="protein sequence ID" value="CAL1151002.1"/>
    <property type="molecule type" value="Genomic_DNA"/>
</dbReference>
<evidence type="ECO:0000313" key="8">
    <source>
        <dbReference type="Proteomes" id="UP001152797"/>
    </source>
</evidence>
<dbReference type="InterPro" id="IPR014043">
    <property type="entry name" value="Acyl_transferase_dom"/>
</dbReference>
<keyword evidence="8" id="KW-1185">Reference proteome</keyword>
<keyword evidence="2" id="KW-0597">Phosphoprotein</keyword>
<dbReference type="Gene3D" id="3.10.129.110">
    <property type="entry name" value="Polyketide synthase dehydratase"/>
    <property type="match status" value="1"/>
</dbReference>
<evidence type="ECO:0000313" key="6">
    <source>
        <dbReference type="EMBL" id="CAI3997627.1"/>
    </source>
</evidence>
<dbReference type="Gene3D" id="3.30.70.3290">
    <property type="match status" value="1"/>
</dbReference>
<feature type="domain" description="Ketoreductase" evidence="4">
    <location>
        <begin position="1005"/>
        <end position="1189"/>
    </location>
</feature>
<dbReference type="GO" id="GO:0004312">
    <property type="term" value="F:fatty acid synthase activity"/>
    <property type="evidence" value="ECO:0007669"/>
    <property type="project" value="TreeGrafter"/>
</dbReference>
<dbReference type="InterPro" id="IPR016035">
    <property type="entry name" value="Acyl_Trfase/lysoPLipase"/>
</dbReference>
<dbReference type="InterPro" id="IPR036291">
    <property type="entry name" value="NAD(P)-bd_dom_sf"/>
</dbReference>
<dbReference type="EMBL" id="CAMXCT010002360">
    <property type="protein sequence ID" value="CAI3997627.1"/>
    <property type="molecule type" value="Genomic_DNA"/>
</dbReference>
<dbReference type="Pfam" id="PF08659">
    <property type="entry name" value="KR"/>
    <property type="match status" value="1"/>
</dbReference>
<dbReference type="Gene3D" id="1.10.1200.10">
    <property type="entry name" value="ACP-like"/>
    <property type="match status" value="1"/>
</dbReference>
<dbReference type="Pfam" id="PF00698">
    <property type="entry name" value="Acyl_transf_1"/>
    <property type="match status" value="1"/>
</dbReference>
<keyword evidence="1" id="KW-0596">Phosphopantetheine</keyword>
<dbReference type="InterPro" id="IPR042104">
    <property type="entry name" value="PKS_dehydratase_sf"/>
</dbReference>
<dbReference type="Proteomes" id="UP001152797">
    <property type="component" value="Unassembled WGS sequence"/>
</dbReference>
<keyword evidence="3" id="KW-0808">Transferase</keyword>
<reference evidence="7" key="2">
    <citation type="submission" date="2024-04" db="EMBL/GenBank/DDBJ databases">
        <authorList>
            <person name="Chen Y."/>
            <person name="Shah S."/>
            <person name="Dougan E. K."/>
            <person name="Thang M."/>
            <person name="Chan C."/>
        </authorList>
    </citation>
    <scope>NUCLEOTIDE SEQUENCE [LARGE SCALE GENOMIC DNA]</scope>
</reference>
<dbReference type="InterPro" id="IPR050091">
    <property type="entry name" value="PKS_NRPS_Biosynth_Enz"/>
</dbReference>
<evidence type="ECO:0000259" key="5">
    <source>
        <dbReference type="SMART" id="SM00827"/>
    </source>
</evidence>
<dbReference type="EMBL" id="CAMXCT030002360">
    <property type="protein sequence ID" value="CAL4784939.1"/>
    <property type="molecule type" value="Genomic_DNA"/>
</dbReference>
<dbReference type="SMART" id="SM00822">
    <property type="entry name" value="PKS_KR"/>
    <property type="match status" value="1"/>
</dbReference>
<dbReference type="SUPFAM" id="SSF51735">
    <property type="entry name" value="NAD(P)-binding Rossmann-fold domains"/>
    <property type="match status" value="1"/>
</dbReference>
<evidence type="ECO:0000313" key="7">
    <source>
        <dbReference type="EMBL" id="CAL1151002.1"/>
    </source>
</evidence>
<name>A0A9P1G529_9DINO</name>
<dbReference type="Gene3D" id="3.40.50.720">
    <property type="entry name" value="NAD(P)-binding Rossmann-like Domain"/>
    <property type="match status" value="1"/>
</dbReference>
<sequence>MGQPTSKQGVQDVVKAKTTPSGEIILISSHSFQTLIGSIKSLEEIAKWVDDDGLSQLGTQSRLRCTGSKFRRGIYATTPEMLHSKLRMVPEPKPPGAPLLVLLAPGNGCQSAGMLKPSLEAIPAARQIFEEIMLAFQSSTSIDWSLLVGCQDPSTLSTFDQQALLFAHSMVMSNLMAKLGLKPDAVLGHSAGELTCACASGALDIAHSCRLFLAKVSSMDAMTSTDAEGSMAVTNFGAEIFEVLESFNAHLPEEEKVLVAADNSSSCCTLTGLKASLSKLKASLPEELKASWKDMGLPRAYHHRELCKGAAEHFEQQYCEEVPRELSSRFFSTVTGKELSAAELTKDYWKRHTLEPVRFREATAEVLKALRGDSDRPIVFVELKAQNQRHILQAAQDLGMNQVHYQSLTRKEDEVENFCEAVAKLWEWGLSVECGEVFPARKFTSRHDLKHEPRTHFCRQPAFQPLPTAPGIASPASSQKSLANSKSESMDSTATVWSKELSHPILKQHLFSGKELVPAALILVALVDAGYSDLQLKFMTSCYAHGGSAQVILQVLDGHITVKSPDQQNHYCEGMVNPACIAPAAEYWVEKWKELGSSDLQTQRSKQLLSPLKKTLSGLRFRPPASHMEEVDCKDLQSLLQSGGLFFGRDLRLSGKVLVENNQGLKSSFGLARVQYAEKLQDYSPVLIDQAIQVSLALCLHQLSEVERAKGAVPIQVEKFSVFRPQILVRYDWLHCVVEVKPKVIDSAICASFALIAFGWDAVPLQELMWQIRPTALPPAEPVKQKKFLAFCEDSIDSIMAQLMKKNQVAPADVIIIGAEEQHESVSLSITQTLQRTGTFLEKIDAFIFEWTSGVDVDRLGEREVEAADRKIRRQCAAFRELIIFVSTASHPKDILVITKGSPQFAEQKSEVNHPGPGMFMAMTKSLVNEGQPGKGLLHCIELADTTAASIETLAKEITNPRANTSEIRICDGQAQRLELLPELVSYDSLLRGNCLKKASTASTSTYVILGGLKGESLSALLLQFLAQRRHGDNIVVVGRSGPDEAFKILQKKVVKEFDVRVIPIQADITKPNSLALALEKFGIRSKDVKGVLHGAACFDGDRMIHKVTDEQFEKTLAPKVRGSLEIVATSQREEWSLDFMWYMSSVVVSLGNYGQVAYGGGNGFQADLGVWQSWQNKTKVQVINFTVGVMHGQQKMQKNLDETRGFPAINKATIYQALDATMRLGLPMVTVATFDRQKLATLALANDPCVASRFHTVMARFTGAWAPSTATSATSATSAAPSSAASSAESVASVASVASAAPVMAVAPASEPTASVAPAVAPATPAASVAEKFLGKIKDVMGVTELDMTKSLESQGMDSMTAIECRQQLKDSLSVDVELLELSERPLSDVLKKVGF</sequence>
<organism evidence="6">
    <name type="scientific">Cladocopium goreaui</name>
    <dbReference type="NCBI Taxonomy" id="2562237"/>
    <lineage>
        <taxon>Eukaryota</taxon>
        <taxon>Sar</taxon>
        <taxon>Alveolata</taxon>
        <taxon>Dinophyceae</taxon>
        <taxon>Suessiales</taxon>
        <taxon>Symbiodiniaceae</taxon>
        <taxon>Cladocopium</taxon>
    </lineage>
</organism>
<comment type="caution">
    <text evidence="6">The sequence shown here is derived from an EMBL/GenBank/DDBJ whole genome shotgun (WGS) entry which is preliminary data.</text>
</comment>
<evidence type="ECO:0000256" key="3">
    <source>
        <dbReference type="ARBA" id="ARBA00022679"/>
    </source>
</evidence>
<gene>
    <name evidence="6" type="ORF">C1SCF055_LOCUS23989</name>
</gene>
<dbReference type="Gene3D" id="3.40.366.10">
    <property type="entry name" value="Malonyl-Coenzyme A Acyl Carrier Protein, domain 2"/>
    <property type="match status" value="1"/>
</dbReference>
<feature type="domain" description="Malonyl-CoA:ACP transacylase (MAT)" evidence="5">
    <location>
        <begin position="103"/>
        <end position="412"/>
    </location>
</feature>
<dbReference type="SUPFAM" id="SSF47336">
    <property type="entry name" value="ACP-like"/>
    <property type="match status" value="1"/>
</dbReference>
<dbReference type="InterPro" id="IPR036736">
    <property type="entry name" value="ACP-like_sf"/>
</dbReference>
<dbReference type="PANTHER" id="PTHR43775">
    <property type="entry name" value="FATTY ACID SYNTHASE"/>
    <property type="match status" value="1"/>
</dbReference>
<reference evidence="6" key="1">
    <citation type="submission" date="2022-10" db="EMBL/GenBank/DDBJ databases">
        <authorList>
            <person name="Chen Y."/>
            <person name="Dougan E. K."/>
            <person name="Chan C."/>
            <person name="Rhodes N."/>
            <person name="Thang M."/>
        </authorList>
    </citation>
    <scope>NUCLEOTIDE SEQUENCE</scope>
</reference>
<dbReference type="InterPro" id="IPR001227">
    <property type="entry name" value="Ac_transferase_dom_sf"/>
</dbReference>
<evidence type="ECO:0008006" key="9">
    <source>
        <dbReference type="Google" id="ProtNLM"/>
    </source>
</evidence>
<proteinExistence type="predicted"/>
<accession>A0A9P1G529</accession>
<dbReference type="InterPro" id="IPR013968">
    <property type="entry name" value="PKS_KR"/>
</dbReference>
<evidence type="ECO:0000259" key="4">
    <source>
        <dbReference type="SMART" id="SM00822"/>
    </source>
</evidence>
<evidence type="ECO:0000256" key="2">
    <source>
        <dbReference type="ARBA" id="ARBA00022553"/>
    </source>
</evidence>
<dbReference type="PANTHER" id="PTHR43775:SF37">
    <property type="entry name" value="SI:DKEY-61P9.11"/>
    <property type="match status" value="1"/>
</dbReference>
<dbReference type="OrthoDB" id="433996at2759"/>
<protein>
    <recommendedName>
        <fullName evidence="9">Polyketide synthase</fullName>
    </recommendedName>
</protein>